<dbReference type="Proteomes" id="UP000199110">
    <property type="component" value="Unassembled WGS sequence"/>
</dbReference>
<keyword evidence="2" id="KW-1185">Reference proteome</keyword>
<sequence>MTDATSGWLKVRRIDPEGGDEWIVRQGERELMRLAPGQAALAIMDVGPVANLVIEVAGHRIPMPGLTVAEGATAVLEVRPLPQSVVQRMLGRPPPLRAEVSEEKARPGRTVTSQFWAGTADSRTVFWDVFAERQFPEPRTDEEQWEQDEIPISLFAELQGEHFIDHDFTEGDFVGNDGPWEARVKPYSWSGHWAETVRARAAAAGHPAPNAFWMVGLDQQPNRKPEAQVRAPRDIEVPGLRMSYLGEITHPA</sequence>
<dbReference type="EMBL" id="FORA01000001">
    <property type="protein sequence ID" value="SFI62352.1"/>
    <property type="molecule type" value="Genomic_DNA"/>
</dbReference>
<proteinExistence type="predicted"/>
<evidence type="ECO:0000313" key="2">
    <source>
        <dbReference type="Proteomes" id="UP000199110"/>
    </source>
</evidence>
<accession>A0A1I3JQ01</accession>
<dbReference type="OrthoDB" id="8481425at2"/>
<dbReference type="AlphaFoldDB" id="A0A1I3JQ01"/>
<evidence type="ECO:0000313" key="1">
    <source>
        <dbReference type="EMBL" id="SFI62352.1"/>
    </source>
</evidence>
<reference evidence="1 2" key="1">
    <citation type="submission" date="2016-10" db="EMBL/GenBank/DDBJ databases">
        <authorList>
            <person name="de Groot N.N."/>
        </authorList>
    </citation>
    <scope>NUCLEOTIDE SEQUENCE [LARGE SCALE GENOMIC DNA]</scope>
    <source>
        <strain evidence="1 2">DSM 19073</strain>
    </source>
</reference>
<dbReference type="STRING" id="390807.SAMN04488095_1393"/>
<protein>
    <submittedName>
        <fullName evidence="1">Uncharacterized protein</fullName>
    </submittedName>
</protein>
<organism evidence="1 2">
    <name type="scientific">Jannaschia pohangensis</name>
    <dbReference type="NCBI Taxonomy" id="390807"/>
    <lineage>
        <taxon>Bacteria</taxon>
        <taxon>Pseudomonadati</taxon>
        <taxon>Pseudomonadota</taxon>
        <taxon>Alphaproteobacteria</taxon>
        <taxon>Rhodobacterales</taxon>
        <taxon>Roseobacteraceae</taxon>
        <taxon>Jannaschia</taxon>
    </lineage>
</organism>
<dbReference type="RefSeq" id="WP_092778324.1">
    <property type="nucleotide sequence ID" value="NZ_FORA01000001.1"/>
</dbReference>
<name>A0A1I3JQ01_9RHOB</name>
<gene>
    <name evidence="1" type="ORF">SAMN04488095_1393</name>
</gene>